<name>A0AA40CRM0_9PEZI</name>
<keyword evidence="3" id="KW-1185">Reference proteome</keyword>
<evidence type="ECO:0000313" key="3">
    <source>
        <dbReference type="Proteomes" id="UP001174936"/>
    </source>
</evidence>
<feature type="domain" description="Heterokaryon incompatibility" evidence="1">
    <location>
        <begin position="44"/>
        <end position="213"/>
    </location>
</feature>
<accession>A0AA40CRM0</accession>
<comment type="caution">
    <text evidence="2">The sequence shown here is derived from an EMBL/GenBank/DDBJ whole genome shotgun (WGS) entry which is preliminary data.</text>
</comment>
<dbReference type="InterPro" id="IPR052895">
    <property type="entry name" value="HetReg/Transcr_Mod"/>
</dbReference>
<dbReference type="PANTHER" id="PTHR24148">
    <property type="entry name" value="ANKYRIN REPEAT DOMAIN-CONTAINING PROTEIN 39 HOMOLOG-RELATED"/>
    <property type="match status" value="1"/>
</dbReference>
<dbReference type="AlphaFoldDB" id="A0AA40CRM0"/>
<protein>
    <submittedName>
        <fullName evidence="2">Heterokaryon incompatibility protein-domain-containing protein</fullName>
    </submittedName>
</protein>
<reference evidence="2" key="1">
    <citation type="submission" date="2023-06" db="EMBL/GenBank/DDBJ databases">
        <title>Genome-scale phylogeny and comparative genomics of the fungal order Sordariales.</title>
        <authorList>
            <consortium name="Lawrence Berkeley National Laboratory"/>
            <person name="Hensen N."/>
            <person name="Bonometti L."/>
            <person name="Westerberg I."/>
            <person name="Brannstrom I.O."/>
            <person name="Guillou S."/>
            <person name="Cros-Aarteil S."/>
            <person name="Calhoun S."/>
            <person name="Haridas S."/>
            <person name="Kuo A."/>
            <person name="Mondo S."/>
            <person name="Pangilinan J."/>
            <person name="Riley R."/>
            <person name="Labutti K."/>
            <person name="Andreopoulos B."/>
            <person name="Lipzen A."/>
            <person name="Chen C."/>
            <person name="Yanf M."/>
            <person name="Daum C."/>
            <person name="Ng V."/>
            <person name="Clum A."/>
            <person name="Steindorff A."/>
            <person name="Ohm R."/>
            <person name="Martin F."/>
            <person name="Silar P."/>
            <person name="Natvig D."/>
            <person name="Lalanne C."/>
            <person name="Gautier V."/>
            <person name="Ament-Velasquez S.L."/>
            <person name="Kruys A."/>
            <person name="Hutchinson M.I."/>
            <person name="Powell A.J."/>
            <person name="Barry K."/>
            <person name="Miller A.N."/>
            <person name="Grigoriev I.V."/>
            <person name="Debuchy R."/>
            <person name="Gladieux P."/>
            <person name="Thoren M.H."/>
            <person name="Johannesson H."/>
        </authorList>
    </citation>
    <scope>NUCLEOTIDE SEQUENCE</scope>
    <source>
        <strain evidence="2">SMH2532-1</strain>
    </source>
</reference>
<dbReference type="Pfam" id="PF26639">
    <property type="entry name" value="Het-6_barrel"/>
    <property type="match status" value="1"/>
</dbReference>
<sequence>MRLQYRPLDQQTREIRILTLQPGQRGDPIVCTLDKVSLGDNPDFESLSYCWGDRTDTRDIIVDDHVYAVTKNLEAALQRLRYETVKRRIWADAVCINQSDDVEKGHQVSLMQDIFKSATETILFIGDYVDEPAPSPHHLFDPDLPIGSQFGVESTFALVQKLAENHHIFYHESPYHKNGPILPKSVKLHHRCTHGILSLISQPWWSRIWTVQEAVLPSRSTVQYGSLQMGWDVFAAAARNVRQHLALKCCDVNWSPRCRAHRPPIASFHQKVSALVDRQSNPLPLENLLRSFRDRTATDPRDMVYGMLGLAHWETVQADIQPDYTLGVAETYASVVRKLVNLDGDLYPLGPHRFETETSPRRYGLPSWVPDYSMTSEWTSYLDLDTMSNCWSPCDLEAVHLESTNNPLVLEVSGIEFDNIIAVGGAVLPSPIDDILSRVDEWRELLQTLHDWQASYPPGDHSGTYEGLWWMLVCRGLLWAGTTSFEEGSHRIATMADKHRVERTITEMLDKGRKNVDIHLLYFERFFVTRRGYIGMASQNTRVGDTVHVLVGGRTPFVLRRVDPEGGLDQISNMYNYVSDAFVLGIMGGGLLPAPEEPEKLQSYRLV</sequence>
<evidence type="ECO:0000259" key="1">
    <source>
        <dbReference type="Pfam" id="PF06985"/>
    </source>
</evidence>
<proteinExistence type="predicted"/>
<dbReference type="InterPro" id="IPR010730">
    <property type="entry name" value="HET"/>
</dbReference>
<dbReference type="EMBL" id="JAULSV010000004">
    <property type="protein sequence ID" value="KAK0646928.1"/>
    <property type="molecule type" value="Genomic_DNA"/>
</dbReference>
<evidence type="ECO:0000313" key="2">
    <source>
        <dbReference type="EMBL" id="KAK0646928.1"/>
    </source>
</evidence>
<dbReference type="Proteomes" id="UP001174936">
    <property type="component" value="Unassembled WGS sequence"/>
</dbReference>
<gene>
    <name evidence="2" type="ORF">B0T16DRAFT_327734</name>
</gene>
<dbReference type="Pfam" id="PF06985">
    <property type="entry name" value="HET"/>
    <property type="match status" value="1"/>
</dbReference>
<dbReference type="PANTHER" id="PTHR24148:SF73">
    <property type="entry name" value="HET DOMAIN PROTEIN (AFU_ORTHOLOGUE AFUA_8G01020)"/>
    <property type="match status" value="1"/>
</dbReference>
<organism evidence="2 3">
    <name type="scientific">Cercophora newfieldiana</name>
    <dbReference type="NCBI Taxonomy" id="92897"/>
    <lineage>
        <taxon>Eukaryota</taxon>
        <taxon>Fungi</taxon>
        <taxon>Dikarya</taxon>
        <taxon>Ascomycota</taxon>
        <taxon>Pezizomycotina</taxon>
        <taxon>Sordariomycetes</taxon>
        <taxon>Sordariomycetidae</taxon>
        <taxon>Sordariales</taxon>
        <taxon>Lasiosphaeriaceae</taxon>
        <taxon>Cercophora</taxon>
    </lineage>
</organism>